<dbReference type="InterPro" id="IPR005693">
    <property type="entry name" value="Mce"/>
</dbReference>
<dbReference type="Proteomes" id="UP000198582">
    <property type="component" value="Unassembled WGS sequence"/>
</dbReference>
<feature type="compositionally biased region" description="Gly residues" evidence="1">
    <location>
        <begin position="402"/>
        <end position="413"/>
    </location>
</feature>
<feature type="domain" description="Mammalian cell entry C-terminal" evidence="3">
    <location>
        <begin position="121"/>
        <end position="289"/>
    </location>
</feature>
<dbReference type="NCBIfam" id="TIGR00996">
    <property type="entry name" value="Mtu_fam_mce"/>
    <property type="match status" value="1"/>
</dbReference>
<feature type="domain" description="Mce/MlaD" evidence="2">
    <location>
        <begin position="38"/>
        <end position="114"/>
    </location>
</feature>
<dbReference type="STRING" id="394193.SAMN04489732_106208"/>
<dbReference type="AlphaFoldDB" id="A0A1H8X2N1"/>
<dbReference type="EMBL" id="FOEF01000006">
    <property type="protein sequence ID" value="SEP34205.1"/>
    <property type="molecule type" value="Genomic_DNA"/>
</dbReference>
<organism evidence="4 5">
    <name type="scientific">Amycolatopsis saalfeldensis</name>
    <dbReference type="NCBI Taxonomy" id="394193"/>
    <lineage>
        <taxon>Bacteria</taxon>
        <taxon>Bacillati</taxon>
        <taxon>Actinomycetota</taxon>
        <taxon>Actinomycetes</taxon>
        <taxon>Pseudonocardiales</taxon>
        <taxon>Pseudonocardiaceae</taxon>
        <taxon>Amycolatopsis</taxon>
    </lineage>
</organism>
<evidence type="ECO:0000259" key="2">
    <source>
        <dbReference type="Pfam" id="PF02470"/>
    </source>
</evidence>
<evidence type="ECO:0000313" key="4">
    <source>
        <dbReference type="EMBL" id="SEP34205.1"/>
    </source>
</evidence>
<evidence type="ECO:0000256" key="1">
    <source>
        <dbReference type="SAM" id="MobiDB-lite"/>
    </source>
</evidence>
<dbReference type="RefSeq" id="WP_091617722.1">
    <property type="nucleotide sequence ID" value="NZ_FOEF01000006.1"/>
</dbReference>
<dbReference type="Pfam" id="PF02470">
    <property type="entry name" value="MlaD"/>
    <property type="match status" value="1"/>
</dbReference>
<sequence length="413" mass="42705">MTSRKTRIQLIAFVVIALVSVVYAGGHYAGLDRLFGSQGYQVTVQLADSGGVFVNSEVAYRGVTVGRVSALTLTGHGVDAHLDLDSGGPDIPADLHAQVADRSAVGEQFVDLLPDHDSGPYLHDGSVITQDRTSLPASPDSVLTHLDNLVASVHPDSLKTVVDETYNAFAGTGPQLQKLLDSTSSLTATAAQYIPQTQGLLANSRTVFATQERQAANITSFASGLKTITAQLKSSDPDLRKVIDEAPQLSRQISDVLATSGTDLGVLFANALTTAQITSARTDALEELLVAYPVIGAFSPTTSPDGTGHLGVVFNFFDPASCTKGYEGTKERPANDTSEAPVNMNAYCAEPPGSPTGVRGSQNAPYAGKPPAIPAAPQASAQTASPDANQLPGLLSQLGKPAQGGLGALLGGS</sequence>
<evidence type="ECO:0000259" key="3">
    <source>
        <dbReference type="Pfam" id="PF11887"/>
    </source>
</evidence>
<dbReference type="PANTHER" id="PTHR33371:SF16">
    <property type="entry name" value="MCE-FAMILY PROTEIN MCE3F"/>
    <property type="match status" value="1"/>
</dbReference>
<keyword evidence="5" id="KW-1185">Reference proteome</keyword>
<proteinExistence type="predicted"/>
<feature type="region of interest" description="Disordered" evidence="1">
    <location>
        <begin position="350"/>
        <end position="413"/>
    </location>
</feature>
<dbReference type="PANTHER" id="PTHR33371">
    <property type="entry name" value="INTERMEMBRANE PHOSPHOLIPID TRANSPORT SYSTEM BINDING PROTEIN MLAD-RELATED"/>
    <property type="match status" value="1"/>
</dbReference>
<feature type="compositionally biased region" description="Low complexity" evidence="1">
    <location>
        <begin position="364"/>
        <end position="388"/>
    </location>
</feature>
<reference evidence="4 5" key="1">
    <citation type="submission" date="2016-10" db="EMBL/GenBank/DDBJ databases">
        <authorList>
            <person name="de Groot N.N."/>
        </authorList>
    </citation>
    <scope>NUCLEOTIDE SEQUENCE [LARGE SCALE GENOMIC DNA]</scope>
    <source>
        <strain evidence="4 5">DSM 44993</strain>
    </source>
</reference>
<evidence type="ECO:0000313" key="5">
    <source>
        <dbReference type="Proteomes" id="UP000198582"/>
    </source>
</evidence>
<accession>A0A1H8X2N1</accession>
<name>A0A1H8X2N1_9PSEU</name>
<dbReference type="InterPro" id="IPR024516">
    <property type="entry name" value="Mce_C"/>
</dbReference>
<dbReference type="InterPro" id="IPR003399">
    <property type="entry name" value="Mce/MlaD"/>
</dbReference>
<dbReference type="InterPro" id="IPR052336">
    <property type="entry name" value="MlaD_Phospholipid_Transporter"/>
</dbReference>
<protein>
    <submittedName>
        <fullName evidence="4">Phospholipid/cholesterol/gamma-HCH transport system substrate-binding protein</fullName>
    </submittedName>
</protein>
<dbReference type="Pfam" id="PF11887">
    <property type="entry name" value="Mce4_CUP1"/>
    <property type="match status" value="1"/>
</dbReference>
<dbReference type="GO" id="GO:0005576">
    <property type="term" value="C:extracellular region"/>
    <property type="evidence" value="ECO:0007669"/>
    <property type="project" value="TreeGrafter"/>
</dbReference>
<gene>
    <name evidence="4" type="ORF">SAMN04489732_106208</name>
</gene>
<dbReference type="OrthoDB" id="4741753at2"/>